<reference evidence="1" key="2">
    <citation type="journal article" date="2021" name="PeerJ">
        <title>Extensive microbial diversity within the chicken gut microbiome revealed by metagenomics and culture.</title>
        <authorList>
            <person name="Gilroy R."/>
            <person name="Ravi A."/>
            <person name="Getino M."/>
            <person name="Pursley I."/>
            <person name="Horton D.L."/>
            <person name="Alikhan N.F."/>
            <person name="Baker D."/>
            <person name="Gharbi K."/>
            <person name="Hall N."/>
            <person name="Watson M."/>
            <person name="Adriaenssens E.M."/>
            <person name="Foster-Nyarko E."/>
            <person name="Jarju S."/>
            <person name="Secka A."/>
            <person name="Antonio M."/>
            <person name="Oren A."/>
            <person name="Chaudhuri R.R."/>
            <person name="La Ragione R."/>
            <person name="Hildebrand F."/>
            <person name="Pallen M.J."/>
        </authorList>
    </citation>
    <scope>NUCLEOTIDE SEQUENCE</scope>
    <source>
        <strain evidence="1">9366</strain>
    </source>
</reference>
<reference evidence="1" key="1">
    <citation type="submission" date="2020-10" db="EMBL/GenBank/DDBJ databases">
        <authorList>
            <person name="Gilroy R."/>
        </authorList>
    </citation>
    <scope>NUCLEOTIDE SEQUENCE</scope>
    <source>
        <strain evidence="1">9366</strain>
    </source>
</reference>
<dbReference type="EMBL" id="DVNJ01000023">
    <property type="protein sequence ID" value="HIU62979.1"/>
    <property type="molecule type" value="Genomic_DNA"/>
</dbReference>
<gene>
    <name evidence="1" type="ORF">IAB07_04370</name>
</gene>
<evidence type="ECO:0000313" key="1">
    <source>
        <dbReference type="EMBL" id="HIU62979.1"/>
    </source>
</evidence>
<sequence length="620" mass="69043">MRSEFAQEIVNEVKADFEERRQQRKPLELQWRLNMNFLAGDQYCEITPQGDIEDHGKRYYWQQREVYNQIASVVETRLAKLARVKTGVSVRPASDDDNDVYCAKLSSKVLKAAQEEAGLVKLVNAASAWSEATGSCFIKVGWDPNAGALVGKDEKGREIRQGDIALSLVPPFEIFPDNLLAGEIDNCRSLIHAKAYHVDEVRDIWGEEVAGEEVNVFSLDRAPFPSGAGYTAGITGVNSSLVKDHCIVIERYVLPTRERPEGRLSIVAGNKLLYDGILPYINKKDGTRGYPFAQMRCLDKVGCVFGASVIERLIPLQRAYNDVRNRKHEYMDRLAMGVLAVEDGSVDMDELEGEGLPPGKVLVYRQGSPAPHIMPPGDVPSDFSYEEERLLSEFITISGVSELSKYSQTYSSMSGRAISLLVEQDDTRLASTSNSLRECVREVGYLILRAFKQFAGEKRFMRLAGDNGGLQLKSFSASALTAEDLTFETDNELTDTLANRRNMVLELVGLGILQDKDGGMSERNKSRVLELLGFGNWESAADIADCQRDKAVRENMLAKEEGKAGDIDEVDDDEIHIEEHSKALLGEGLSEKGRRALEEHVKKHRARHEIASLQSDTTAR</sequence>
<evidence type="ECO:0000313" key="2">
    <source>
        <dbReference type="Proteomes" id="UP000824145"/>
    </source>
</evidence>
<accession>A0A9D1MMI5</accession>
<organism evidence="1 2">
    <name type="scientific">Candidatus Caccalectryoclostridium excrementigallinarum</name>
    <dbReference type="NCBI Taxonomy" id="2840710"/>
    <lineage>
        <taxon>Bacteria</taxon>
        <taxon>Bacillati</taxon>
        <taxon>Bacillota</taxon>
        <taxon>Clostridia</taxon>
        <taxon>Christensenellales</taxon>
        <taxon>Christensenellaceae</taxon>
        <taxon>Christensenellaceae incertae sedis</taxon>
        <taxon>Candidatus Caccalectryoclostridium</taxon>
    </lineage>
</organism>
<dbReference type="Proteomes" id="UP000824145">
    <property type="component" value="Unassembled WGS sequence"/>
</dbReference>
<name>A0A9D1MMI5_9FIRM</name>
<evidence type="ECO:0008006" key="3">
    <source>
        <dbReference type="Google" id="ProtNLM"/>
    </source>
</evidence>
<proteinExistence type="predicted"/>
<dbReference type="InterPro" id="IPR032427">
    <property type="entry name" value="P22_portal"/>
</dbReference>
<dbReference type="AlphaFoldDB" id="A0A9D1MMI5"/>
<protein>
    <recommendedName>
        <fullName evidence="3">Portal protein</fullName>
    </recommendedName>
</protein>
<dbReference type="Pfam" id="PF16510">
    <property type="entry name" value="P22_portal"/>
    <property type="match status" value="1"/>
</dbReference>
<comment type="caution">
    <text evidence="1">The sequence shown here is derived from an EMBL/GenBank/DDBJ whole genome shotgun (WGS) entry which is preliminary data.</text>
</comment>